<feature type="transmembrane region" description="Helical" evidence="1">
    <location>
        <begin position="81"/>
        <end position="102"/>
    </location>
</feature>
<reference evidence="2 3" key="1">
    <citation type="submission" date="2016-11" db="EMBL/GenBank/DDBJ databases">
        <authorList>
            <person name="Jaros S."/>
            <person name="Januszkiewicz K."/>
            <person name="Wedrychowicz H."/>
        </authorList>
    </citation>
    <scope>NUCLEOTIDE SEQUENCE [LARGE SCALE GENOMIC DNA]</scope>
    <source>
        <strain evidence="2 3">DSM 18772</strain>
    </source>
</reference>
<keyword evidence="1" id="KW-1133">Transmembrane helix</keyword>
<feature type="transmembrane region" description="Helical" evidence="1">
    <location>
        <begin position="20"/>
        <end position="38"/>
    </location>
</feature>
<dbReference type="AlphaFoldDB" id="A0A1M6J399"/>
<sequence length="339" mass="38742">MRQIYTILLDSIRMLMAHKLFWISLTISGLIGLIYLSIGLNESGYSIGFGLFQQDSDYVNSNTPEGEWFYVELFRNYINRFWVGSGSILLALISTVSVFPEFTREGAVEVSLSKPVSRTKLFITKYIGCLLFVLIQMTIFSVLIFAALAFRLNYFNWSIFWVIPVITFAYSLIHCVQVLVGIISRSSMIALLVGICFWACIWGVQISEDLSYKFGVAMPAEKIAPDWTSGGFHKVDDTEEGSFFRSTYEALDKLMIPLPKVREVTISLNSLVKLRQSNSYLDHIDLNTSMENGSIEVKQPRIEKRTRTRHSLSYFYLTSAGFEVLILGLALWKFSRRDY</sequence>
<dbReference type="OrthoDB" id="191120at2"/>
<name>A0A1M6J399_9BACT</name>
<keyword evidence="1" id="KW-0472">Membrane</keyword>
<keyword evidence="1" id="KW-0812">Transmembrane</keyword>
<evidence type="ECO:0000313" key="3">
    <source>
        <dbReference type="Proteomes" id="UP000184510"/>
    </source>
</evidence>
<dbReference type="STRING" id="1123071.SAMN02745181_1990"/>
<accession>A0A1M6J399</accession>
<feature type="transmembrane region" description="Helical" evidence="1">
    <location>
        <begin position="123"/>
        <end position="148"/>
    </location>
</feature>
<keyword evidence="3" id="KW-1185">Reference proteome</keyword>
<dbReference type="EMBL" id="FQYR01000003">
    <property type="protein sequence ID" value="SHJ41001.1"/>
    <property type="molecule type" value="Genomic_DNA"/>
</dbReference>
<gene>
    <name evidence="2" type="ORF">SAMN02745181_1990</name>
</gene>
<dbReference type="InParanoid" id="A0A1M6J399"/>
<dbReference type="RefSeq" id="WP_143183559.1">
    <property type="nucleotide sequence ID" value="NZ_FQYR01000003.1"/>
</dbReference>
<evidence type="ECO:0000313" key="2">
    <source>
        <dbReference type="EMBL" id="SHJ41001.1"/>
    </source>
</evidence>
<protein>
    <recommendedName>
        <fullName evidence="4">ABC-2 family transporter protein</fullName>
    </recommendedName>
</protein>
<organism evidence="2 3">
    <name type="scientific">Rubritalea squalenifaciens DSM 18772</name>
    <dbReference type="NCBI Taxonomy" id="1123071"/>
    <lineage>
        <taxon>Bacteria</taxon>
        <taxon>Pseudomonadati</taxon>
        <taxon>Verrucomicrobiota</taxon>
        <taxon>Verrucomicrobiia</taxon>
        <taxon>Verrucomicrobiales</taxon>
        <taxon>Rubritaleaceae</taxon>
        <taxon>Rubritalea</taxon>
    </lineage>
</organism>
<feature type="transmembrane region" description="Helical" evidence="1">
    <location>
        <begin position="188"/>
        <end position="206"/>
    </location>
</feature>
<dbReference type="Proteomes" id="UP000184510">
    <property type="component" value="Unassembled WGS sequence"/>
</dbReference>
<feature type="transmembrane region" description="Helical" evidence="1">
    <location>
        <begin position="154"/>
        <end position="176"/>
    </location>
</feature>
<evidence type="ECO:0008006" key="4">
    <source>
        <dbReference type="Google" id="ProtNLM"/>
    </source>
</evidence>
<evidence type="ECO:0000256" key="1">
    <source>
        <dbReference type="SAM" id="Phobius"/>
    </source>
</evidence>
<feature type="transmembrane region" description="Helical" evidence="1">
    <location>
        <begin position="314"/>
        <end position="332"/>
    </location>
</feature>
<proteinExistence type="predicted"/>